<dbReference type="Pfam" id="PF03972">
    <property type="entry name" value="MmgE_PrpD_N"/>
    <property type="match status" value="1"/>
</dbReference>
<name>A0A6N9YK10_9ACTN</name>
<dbReference type="SUPFAM" id="SSF103378">
    <property type="entry name" value="2-methylcitrate dehydratase PrpD"/>
    <property type="match status" value="1"/>
</dbReference>
<evidence type="ECO:0000259" key="2">
    <source>
        <dbReference type="Pfam" id="PF03972"/>
    </source>
</evidence>
<dbReference type="InterPro" id="IPR036148">
    <property type="entry name" value="MmgE/PrpD_sf"/>
</dbReference>
<comment type="caution">
    <text evidence="3">The sequence shown here is derived from an EMBL/GenBank/DDBJ whole genome shotgun (WGS) entry which is preliminary data.</text>
</comment>
<dbReference type="InterPro" id="IPR045336">
    <property type="entry name" value="MmgE_PrpD_N"/>
</dbReference>
<evidence type="ECO:0000256" key="1">
    <source>
        <dbReference type="ARBA" id="ARBA00006174"/>
    </source>
</evidence>
<dbReference type="Gene3D" id="1.10.4100.10">
    <property type="entry name" value="2-methylcitrate dehydratase PrpD"/>
    <property type="match status" value="1"/>
</dbReference>
<sequence length="198" mass="20240">MSAVTVRLGEFAVTAAPPDYLSQAMPRLAAPGTEPWVRMLSELSQAVAPAESDSDGATSVVLVGAEVAVRIHAALAPHIEAGWDPGCAAIVIGAAAAAARRLGLDSAETARALSIAATQASGLAALTATPFSTVQRRHALLRGVEAAQLASTGFTAPLTGLEGRRGLFAVLAPSADPDQVLNGLAEHWRLMEVLSAYP</sequence>
<dbReference type="Proteomes" id="UP000469185">
    <property type="component" value="Unassembled WGS sequence"/>
</dbReference>
<dbReference type="RefSeq" id="WP_163817682.1">
    <property type="nucleotide sequence ID" value="NZ_JAAGOB010000003.1"/>
</dbReference>
<evidence type="ECO:0000313" key="4">
    <source>
        <dbReference type="Proteomes" id="UP000469185"/>
    </source>
</evidence>
<dbReference type="PANTHER" id="PTHR16943:SF8">
    <property type="entry name" value="2-METHYLCITRATE DEHYDRATASE"/>
    <property type="match status" value="1"/>
</dbReference>
<feature type="domain" description="MmgE/PrpD N-terminal" evidence="2">
    <location>
        <begin position="61"/>
        <end position="178"/>
    </location>
</feature>
<proteinExistence type="inferred from homology"/>
<protein>
    <submittedName>
        <fullName evidence="3">MmgE/PrpD family protein</fullName>
    </submittedName>
</protein>
<reference evidence="3 4" key="1">
    <citation type="submission" date="2020-02" db="EMBL/GenBank/DDBJ databases">
        <authorList>
            <person name="Li X.-J."/>
            <person name="Feng X.-M."/>
        </authorList>
    </citation>
    <scope>NUCLEOTIDE SEQUENCE [LARGE SCALE GENOMIC DNA]</scope>
    <source>
        <strain evidence="3 4">CGMCC 4.7225</strain>
    </source>
</reference>
<accession>A0A6N9YK10</accession>
<gene>
    <name evidence="3" type="ORF">G1H11_07810</name>
</gene>
<dbReference type="InterPro" id="IPR042183">
    <property type="entry name" value="MmgE/PrpD_sf_1"/>
</dbReference>
<evidence type="ECO:0000313" key="3">
    <source>
        <dbReference type="EMBL" id="NED95219.1"/>
    </source>
</evidence>
<dbReference type="PANTHER" id="PTHR16943">
    <property type="entry name" value="2-METHYLCITRATE DEHYDRATASE-RELATED"/>
    <property type="match status" value="1"/>
</dbReference>
<comment type="similarity">
    <text evidence="1">Belongs to the PrpD family.</text>
</comment>
<keyword evidence="4" id="KW-1185">Reference proteome</keyword>
<dbReference type="EMBL" id="JAAGOB010000003">
    <property type="protein sequence ID" value="NED95219.1"/>
    <property type="molecule type" value="Genomic_DNA"/>
</dbReference>
<organism evidence="3 4">
    <name type="scientific">Phytoactinopolyspora alkaliphila</name>
    <dbReference type="NCBI Taxonomy" id="1783498"/>
    <lineage>
        <taxon>Bacteria</taxon>
        <taxon>Bacillati</taxon>
        <taxon>Actinomycetota</taxon>
        <taxon>Actinomycetes</taxon>
        <taxon>Jiangellales</taxon>
        <taxon>Jiangellaceae</taxon>
        <taxon>Phytoactinopolyspora</taxon>
    </lineage>
</organism>
<dbReference type="GO" id="GO:0016829">
    <property type="term" value="F:lyase activity"/>
    <property type="evidence" value="ECO:0007669"/>
    <property type="project" value="InterPro"/>
</dbReference>
<dbReference type="InterPro" id="IPR005656">
    <property type="entry name" value="MmgE_PrpD"/>
</dbReference>
<dbReference type="AlphaFoldDB" id="A0A6N9YK10"/>